<gene>
    <name evidence="1" type="ORF">ADFLV_2922</name>
</gene>
<dbReference type="InterPro" id="IPR020483">
    <property type="entry name" value="Uncharacterised_YgbA"/>
</dbReference>
<dbReference type="AlphaFoldDB" id="A0AAE7BIZ0"/>
<proteinExistence type="predicted"/>
<sequence>MTFEKYEIEIQTLKRFYELYCNDKHLNQKSYTINLIYKEKSVELNLHLCEECKEAIIYSFERLNNCPHEIKPRCRICPNPCYEKKRWKNIAKIMKYSAIKLSLSKIKSKIFNLFD</sequence>
<dbReference type="Pfam" id="PF11756">
    <property type="entry name" value="YgbA_NO"/>
    <property type="match status" value="1"/>
</dbReference>
<dbReference type="Proteomes" id="UP000503313">
    <property type="component" value="Chromosome"/>
</dbReference>
<protein>
    <submittedName>
        <fullName evidence="1">Nitrous oxide-regulated protein</fullName>
    </submittedName>
</protein>
<accession>A0AAE7BIZ0</accession>
<dbReference type="EMBL" id="CP053835">
    <property type="protein sequence ID" value="QKF78887.1"/>
    <property type="molecule type" value="Genomic_DNA"/>
</dbReference>
<evidence type="ECO:0000313" key="2">
    <source>
        <dbReference type="Proteomes" id="UP000503313"/>
    </source>
</evidence>
<keyword evidence="2" id="KW-1185">Reference proteome</keyword>
<evidence type="ECO:0000313" key="1">
    <source>
        <dbReference type="EMBL" id="QKF78887.1"/>
    </source>
</evidence>
<reference evidence="1 2" key="1">
    <citation type="submission" date="2020-05" db="EMBL/GenBank/DDBJ databases">
        <title>Complete genome sequencing of Campylobacter and Arcobacter type strains.</title>
        <authorList>
            <person name="Miller W.G."/>
            <person name="Yee E."/>
        </authorList>
    </citation>
    <scope>NUCLEOTIDE SEQUENCE [LARGE SCALE GENOMIC DNA]</scope>
    <source>
        <strain evidence="1 2">LMG 25694</strain>
    </source>
</reference>
<dbReference type="KEGG" id="adz:ADFLV_2922"/>
<dbReference type="RefSeq" id="WP_129011837.1">
    <property type="nucleotide sequence ID" value="NZ_CP053835.1"/>
</dbReference>
<organism evidence="1 2">
    <name type="scientific">Arcobacter defluvii</name>
    <dbReference type="NCBI Taxonomy" id="873191"/>
    <lineage>
        <taxon>Bacteria</taxon>
        <taxon>Pseudomonadati</taxon>
        <taxon>Campylobacterota</taxon>
        <taxon>Epsilonproteobacteria</taxon>
        <taxon>Campylobacterales</taxon>
        <taxon>Arcobacteraceae</taxon>
        <taxon>Arcobacter</taxon>
    </lineage>
</organism>
<name>A0AAE7BIZ0_9BACT</name>
<dbReference type="NCBIfam" id="NF007718">
    <property type="entry name" value="PRK10410.2-2"/>
    <property type="match status" value="1"/>
</dbReference>